<sequence length="435" mass="46091">MTLQMILALAILVIMIVLIMTDALPFGAPPILACCLLVVASSIFGADWEVQWDIPYAFAGFTNSTVWMVAFFMAVIAALQKTRFIDKLKDVMLNLVEKGGFKSYVLLLIVVMLGAILMGNTTGYYMLVLTLVATIPYNEKLPTSKLLMPLGFATGNALIPVNVAIYYGIAVSVLEAAGVEQMPEMFGISVMIFFASIGFLLWSIVGYKLLPDHPLAEDAAQGSDGAAKSNASTLTSAQEWLAIIMFVVSVVGMMFANDLGNIAYVLPGICAFVLLFAKVINFKEMRDGLFSPLILMMGGVIPVANALADSGFTAMIGNAVASAMGGAMPGFVVVLVFCVLTSVCATFTGSNMGSVFIFAPIAVATCQSLGLSPLAAAAAVTMAGWSGGFMPIDGLPALILGMGNYTMVEFWKYSVPMYIVKIVFLALGATIAFPM</sequence>
<accession>A0A921LT40</accession>
<feature type="transmembrane region" description="Helical" evidence="7">
    <location>
        <begin position="355"/>
        <end position="376"/>
    </location>
</feature>
<feature type="transmembrane region" description="Helical" evidence="7">
    <location>
        <begin position="100"/>
        <end position="117"/>
    </location>
</feature>
<evidence type="ECO:0000313" key="10">
    <source>
        <dbReference type="Proteomes" id="UP000753256"/>
    </source>
</evidence>
<evidence type="ECO:0000256" key="2">
    <source>
        <dbReference type="ARBA" id="ARBA00022448"/>
    </source>
</evidence>
<keyword evidence="4" id="KW-0677">Repeat</keyword>
<name>A0A921LT40_9ACTN</name>
<evidence type="ECO:0000256" key="6">
    <source>
        <dbReference type="ARBA" id="ARBA00023136"/>
    </source>
</evidence>
<gene>
    <name evidence="9" type="ORF">K8V70_03270</name>
</gene>
<feature type="transmembrane region" description="Helical" evidence="7">
    <location>
        <begin position="415"/>
        <end position="433"/>
    </location>
</feature>
<feature type="transmembrane region" description="Helical" evidence="7">
    <location>
        <begin position="54"/>
        <end position="79"/>
    </location>
</feature>
<feature type="transmembrane region" description="Helical" evidence="7">
    <location>
        <begin position="262"/>
        <end position="282"/>
    </location>
</feature>
<feature type="transmembrane region" description="Helical" evidence="7">
    <location>
        <begin position="328"/>
        <end position="348"/>
    </location>
</feature>
<keyword evidence="3 7" id="KW-0812">Transmembrane</keyword>
<proteinExistence type="predicted"/>
<comment type="caution">
    <text evidence="9">The sequence shown here is derived from an EMBL/GenBank/DDBJ whole genome shotgun (WGS) entry which is preliminary data.</text>
</comment>
<reference evidence="9" key="2">
    <citation type="submission" date="2021-09" db="EMBL/GenBank/DDBJ databases">
        <authorList>
            <person name="Gilroy R."/>
        </authorList>
    </citation>
    <scope>NUCLEOTIDE SEQUENCE</scope>
    <source>
        <strain evidence="9">ChiHjej13B12-9602</strain>
    </source>
</reference>
<dbReference type="PANTHER" id="PTHR43652">
    <property type="entry name" value="BASIC AMINO ACID ANTIPORTER YFCC-RELATED"/>
    <property type="match status" value="1"/>
</dbReference>
<dbReference type="Pfam" id="PF03600">
    <property type="entry name" value="CitMHS"/>
    <property type="match status" value="1"/>
</dbReference>
<feature type="transmembrane region" description="Helical" evidence="7">
    <location>
        <begin position="150"/>
        <end position="174"/>
    </location>
</feature>
<dbReference type="RefSeq" id="WP_273189292.1">
    <property type="nucleotide sequence ID" value="NZ_DYUZ01000014.1"/>
</dbReference>
<organism evidence="9 10">
    <name type="scientific">Enorma phocaeensis</name>
    <dbReference type="NCBI Taxonomy" id="1871019"/>
    <lineage>
        <taxon>Bacteria</taxon>
        <taxon>Bacillati</taxon>
        <taxon>Actinomycetota</taxon>
        <taxon>Coriobacteriia</taxon>
        <taxon>Coriobacteriales</taxon>
        <taxon>Coriobacteriaceae</taxon>
        <taxon>Enorma</taxon>
    </lineage>
</organism>
<protein>
    <submittedName>
        <fullName evidence="9">Anion permease</fullName>
    </submittedName>
</protein>
<dbReference type="AlphaFoldDB" id="A0A921LT40"/>
<evidence type="ECO:0000256" key="7">
    <source>
        <dbReference type="SAM" id="Phobius"/>
    </source>
</evidence>
<keyword evidence="5 7" id="KW-1133">Transmembrane helix</keyword>
<evidence type="ECO:0000256" key="3">
    <source>
        <dbReference type="ARBA" id="ARBA00022692"/>
    </source>
</evidence>
<feature type="transmembrane region" description="Helical" evidence="7">
    <location>
        <begin position="186"/>
        <end position="205"/>
    </location>
</feature>
<dbReference type="GO" id="GO:0005886">
    <property type="term" value="C:plasma membrane"/>
    <property type="evidence" value="ECO:0007669"/>
    <property type="project" value="TreeGrafter"/>
</dbReference>
<reference evidence="9" key="1">
    <citation type="journal article" date="2021" name="PeerJ">
        <title>Extensive microbial diversity within the chicken gut microbiome revealed by metagenomics and culture.</title>
        <authorList>
            <person name="Gilroy R."/>
            <person name="Ravi A."/>
            <person name="Getino M."/>
            <person name="Pursley I."/>
            <person name="Horton D.L."/>
            <person name="Alikhan N.F."/>
            <person name="Baker D."/>
            <person name="Gharbi K."/>
            <person name="Hall N."/>
            <person name="Watson M."/>
            <person name="Adriaenssens E.M."/>
            <person name="Foster-Nyarko E."/>
            <person name="Jarju S."/>
            <person name="Secka A."/>
            <person name="Antonio M."/>
            <person name="Oren A."/>
            <person name="Chaudhuri R.R."/>
            <person name="La Ragione R."/>
            <person name="Hildebrand F."/>
            <person name="Pallen M.J."/>
        </authorList>
    </citation>
    <scope>NUCLEOTIDE SEQUENCE</scope>
    <source>
        <strain evidence="9">ChiHjej13B12-9602</strain>
    </source>
</reference>
<feature type="domain" description="Citrate transporter-like" evidence="8">
    <location>
        <begin position="16"/>
        <end position="380"/>
    </location>
</feature>
<dbReference type="EMBL" id="DYUZ01000014">
    <property type="protein sequence ID" value="HJG36872.1"/>
    <property type="molecule type" value="Genomic_DNA"/>
</dbReference>
<evidence type="ECO:0000256" key="1">
    <source>
        <dbReference type="ARBA" id="ARBA00004141"/>
    </source>
</evidence>
<keyword evidence="6 7" id="KW-0472">Membrane</keyword>
<dbReference type="InterPro" id="IPR051679">
    <property type="entry name" value="DASS-Related_Transporters"/>
</dbReference>
<feature type="transmembrane region" description="Helical" evidence="7">
    <location>
        <begin position="382"/>
        <end position="403"/>
    </location>
</feature>
<dbReference type="PANTHER" id="PTHR43652:SF1">
    <property type="entry name" value="RESPONSE REGULATOR"/>
    <property type="match status" value="1"/>
</dbReference>
<feature type="transmembrane region" description="Helical" evidence="7">
    <location>
        <begin position="6"/>
        <end position="24"/>
    </location>
</feature>
<evidence type="ECO:0000256" key="5">
    <source>
        <dbReference type="ARBA" id="ARBA00022989"/>
    </source>
</evidence>
<evidence type="ECO:0000313" key="9">
    <source>
        <dbReference type="EMBL" id="HJG36872.1"/>
    </source>
</evidence>
<evidence type="ECO:0000259" key="8">
    <source>
        <dbReference type="Pfam" id="PF03600"/>
    </source>
</evidence>
<evidence type="ECO:0000256" key="4">
    <source>
        <dbReference type="ARBA" id="ARBA00022737"/>
    </source>
</evidence>
<feature type="transmembrane region" description="Helical" evidence="7">
    <location>
        <begin position="289"/>
        <end position="308"/>
    </location>
</feature>
<dbReference type="InterPro" id="IPR004680">
    <property type="entry name" value="Cit_transptr-like_dom"/>
</dbReference>
<comment type="subcellular location">
    <subcellularLocation>
        <location evidence="1">Membrane</location>
        <topology evidence="1">Multi-pass membrane protein</topology>
    </subcellularLocation>
</comment>
<keyword evidence="2" id="KW-0813">Transport</keyword>
<dbReference type="Proteomes" id="UP000753256">
    <property type="component" value="Unassembled WGS sequence"/>
</dbReference>
<dbReference type="GO" id="GO:0055085">
    <property type="term" value="P:transmembrane transport"/>
    <property type="evidence" value="ECO:0007669"/>
    <property type="project" value="InterPro"/>
</dbReference>